<dbReference type="GeneID" id="136811115"/>
<comment type="subunit">
    <text evidence="1 9">Homodimer.</text>
</comment>
<name>A0A7M5WZD8_9CNID</name>
<organism evidence="12 13">
    <name type="scientific">Clytia hemisphaerica</name>
    <dbReference type="NCBI Taxonomy" id="252671"/>
    <lineage>
        <taxon>Eukaryota</taxon>
        <taxon>Metazoa</taxon>
        <taxon>Cnidaria</taxon>
        <taxon>Hydrozoa</taxon>
        <taxon>Hydroidolina</taxon>
        <taxon>Leptothecata</taxon>
        <taxon>Obeliida</taxon>
        <taxon>Clytiidae</taxon>
        <taxon>Clytia</taxon>
    </lineage>
</organism>
<feature type="binding site" evidence="9">
    <location>
        <begin position="333"/>
        <end position="335"/>
    </location>
    <ligand>
        <name>GTP</name>
        <dbReference type="ChEBI" id="CHEBI:37565"/>
    </ligand>
</feature>
<dbReference type="RefSeq" id="XP_066923821.1">
    <property type="nucleotide sequence ID" value="XM_067067720.1"/>
</dbReference>
<dbReference type="NCBIfam" id="TIGR00184">
    <property type="entry name" value="purA"/>
    <property type="match status" value="1"/>
</dbReference>
<dbReference type="Gene3D" id="1.10.300.10">
    <property type="entry name" value="Adenylosuccinate Synthetase, subunit A, domain 2"/>
    <property type="match status" value="1"/>
</dbReference>
<dbReference type="Pfam" id="PF00709">
    <property type="entry name" value="Adenylsucc_synt"/>
    <property type="match status" value="1"/>
</dbReference>
<comment type="function">
    <text evidence="11">Plays an important role in the de novo pathway of purine nucleotide biosynthesis.</text>
</comment>
<dbReference type="GO" id="GO:0004019">
    <property type="term" value="F:adenylosuccinate synthase activity"/>
    <property type="evidence" value="ECO:0007669"/>
    <property type="project" value="UniProtKB-UniRule"/>
</dbReference>
<dbReference type="AlphaFoldDB" id="A0A7M5WZD8"/>
<dbReference type="Proteomes" id="UP000594262">
    <property type="component" value="Unplaced"/>
</dbReference>
<dbReference type="OrthoDB" id="10265645at2759"/>
<dbReference type="PROSITE" id="PS01266">
    <property type="entry name" value="ADENYLOSUCCIN_SYN_1"/>
    <property type="match status" value="1"/>
</dbReference>
<feature type="binding site" evidence="9">
    <location>
        <position position="307"/>
    </location>
    <ligand>
        <name>GTP</name>
        <dbReference type="ChEBI" id="CHEBI:37565"/>
    </ligand>
</feature>
<dbReference type="PROSITE" id="PS00513">
    <property type="entry name" value="ADENYLOSUCCIN_SYN_2"/>
    <property type="match status" value="1"/>
</dbReference>
<dbReference type="NCBIfam" id="NF002223">
    <property type="entry name" value="PRK01117.1"/>
    <property type="match status" value="1"/>
</dbReference>
<comment type="subcellular location">
    <subcellularLocation>
        <location evidence="9">Cytoplasm</location>
    </subcellularLocation>
</comment>
<dbReference type="PANTHER" id="PTHR11846:SF0">
    <property type="entry name" value="ADENYLOSUCCINATE SYNTHETASE"/>
    <property type="match status" value="1"/>
</dbReference>
<evidence type="ECO:0000256" key="6">
    <source>
        <dbReference type="ARBA" id="ARBA00022842"/>
    </source>
</evidence>
<sequence length="427" mass="47322">MAYKANVDLVLGAQWGDEGKGKVVDVLATQANMVCRCQGGSNAGHTVIVGDKEYKFHLIPSGITNESVKVVIGNGVVLHVPTLFKEIQDNESKGLSNLKERMKISNRTHLVFDMHQQVDGLLEQLRNKNSLGTTKRGIGPTYSTKALRNGLRMADLMGSFESFTEKFKTLVDYHQRLFPDLKVDVDEELKRYKDYAEMLRPMVEDTIVTLNTELKKESNILVEGANATMLDIDFGTYPYVTSSNCGSGGTCTGLGLPPQAIKNIYGVVKAYTTRVGAGILPTELLDEDGQKLQKIGAEFGTTTGRARRCGWLDLVVLRFTHMVNGFTALAITKIDVLDDFDEIKVAVDYKMNGEVIPSFPADLADLEKIEVVYETLPGWKTSLCDIRKYEDLPQNAKLYVKKIEEHSGVPVKWISVGKSRDAIITVF</sequence>
<dbReference type="InterPro" id="IPR027417">
    <property type="entry name" value="P-loop_NTPase"/>
</dbReference>
<keyword evidence="13" id="KW-1185">Reference proteome</keyword>
<keyword evidence="9" id="KW-0963">Cytoplasm</keyword>
<dbReference type="Gene3D" id="3.40.440.10">
    <property type="entry name" value="Adenylosuccinate Synthetase, subunit A, domain 1"/>
    <property type="match status" value="1"/>
</dbReference>
<keyword evidence="6 9" id="KW-0460">Magnesium</keyword>
<feature type="active site" description="Proton donor" evidence="9">
    <location>
        <position position="45"/>
    </location>
</feature>
<dbReference type="PANTHER" id="PTHR11846">
    <property type="entry name" value="ADENYLOSUCCINATE SYNTHETASE"/>
    <property type="match status" value="1"/>
</dbReference>
<feature type="binding site" evidence="9">
    <location>
        <begin position="44"/>
        <end position="46"/>
    </location>
    <ligand>
        <name>GTP</name>
        <dbReference type="ChEBI" id="CHEBI:37565"/>
    </ligand>
</feature>
<dbReference type="GO" id="GO:0005737">
    <property type="term" value="C:cytoplasm"/>
    <property type="evidence" value="ECO:0007669"/>
    <property type="project" value="UniProtKB-SubCell"/>
</dbReference>
<evidence type="ECO:0000256" key="1">
    <source>
        <dbReference type="ARBA" id="ARBA00011738"/>
    </source>
</evidence>
<feature type="binding site" evidence="9">
    <location>
        <position position="44"/>
    </location>
    <ligand>
        <name>Mg(2+)</name>
        <dbReference type="ChEBI" id="CHEBI:18420"/>
    </ligand>
</feature>
<dbReference type="InterPro" id="IPR033128">
    <property type="entry name" value="Adenylosuccin_syn_Lys_AS"/>
</dbReference>
<dbReference type="InterPro" id="IPR042110">
    <property type="entry name" value="Adenylosuccinate_synth_dom2"/>
</dbReference>
<evidence type="ECO:0000256" key="11">
    <source>
        <dbReference type="RuleBase" id="RU000520"/>
    </source>
</evidence>
<evidence type="ECO:0000256" key="4">
    <source>
        <dbReference type="ARBA" id="ARBA00022741"/>
    </source>
</evidence>
<dbReference type="EnsemblMetazoa" id="CLYHEMT015194.1">
    <property type="protein sequence ID" value="CLYHEMP015194.1"/>
    <property type="gene ID" value="CLYHEMG015194"/>
</dbReference>
<dbReference type="GO" id="GO:0000287">
    <property type="term" value="F:magnesium ion binding"/>
    <property type="evidence" value="ECO:0007669"/>
    <property type="project" value="UniProtKB-UniRule"/>
</dbReference>
<feature type="binding site" evidence="9">
    <location>
        <position position="226"/>
    </location>
    <ligand>
        <name>IMP</name>
        <dbReference type="ChEBI" id="CHEBI:58053"/>
    </ligand>
</feature>
<dbReference type="GO" id="GO:0044208">
    <property type="term" value="P:'de novo' AMP biosynthetic process"/>
    <property type="evidence" value="ECO:0007669"/>
    <property type="project" value="UniProtKB-UniRule"/>
</dbReference>
<feature type="active site" description="Proton acceptor" evidence="9">
    <location>
        <position position="17"/>
    </location>
</feature>
<dbReference type="Gene3D" id="3.90.170.10">
    <property type="entry name" value="Adenylosuccinate Synthetase, subunit A, domain 3"/>
    <property type="match status" value="1"/>
</dbReference>
<keyword evidence="2 9" id="KW-0436">Ligase</keyword>
<evidence type="ECO:0000256" key="8">
    <source>
        <dbReference type="ARBA" id="ARBA00050432"/>
    </source>
</evidence>
<reference evidence="12" key="1">
    <citation type="submission" date="2021-01" db="UniProtKB">
        <authorList>
            <consortium name="EnsemblMetazoa"/>
        </authorList>
    </citation>
    <scope>IDENTIFICATION</scope>
</reference>
<evidence type="ECO:0000256" key="3">
    <source>
        <dbReference type="ARBA" id="ARBA00022723"/>
    </source>
</evidence>
<comment type="pathway">
    <text evidence="9 11">Purine metabolism; AMP biosynthesis via de novo pathway; AMP from IMP: step 1/2.</text>
</comment>
<dbReference type="CDD" id="cd03108">
    <property type="entry name" value="AdSS"/>
    <property type="match status" value="1"/>
</dbReference>
<feature type="binding site" evidence="9">
    <location>
        <begin position="16"/>
        <end position="22"/>
    </location>
    <ligand>
        <name>GTP</name>
        <dbReference type="ChEBI" id="CHEBI:37565"/>
    </ligand>
</feature>
<dbReference type="InterPro" id="IPR001114">
    <property type="entry name" value="Adenylosuccinate_synthetase"/>
</dbReference>
<comment type="catalytic activity">
    <reaction evidence="8 9 11">
        <text>IMP + L-aspartate + GTP = N(6)-(1,2-dicarboxyethyl)-AMP + GDP + phosphate + 2 H(+)</text>
        <dbReference type="Rhea" id="RHEA:15753"/>
        <dbReference type="ChEBI" id="CHEBI:15378"/>
        <dbReference type="ChEBI" id="CHEBI:29991"/>
        <dbReference type="ChEBI" id="CHEBI:37565"/>
        <dbReference type="ChEBI" id="CHEBI:43474"/>
        <dbReference type="ChEBI" id="CHEBI:57567"/>
        <dbReference type="ChEBI" id="CHEBI:58053"/>
        <dbReference type="ChEBI" id="CHEBI:58189"/>
        <dbReference type="EC" id="6.3.4.4"/>
    </reaction>
</comment>
<evidence type="ECO:0000256" key="9">
    <source>
        <dbReference type="HAMAP-Rule" id="MF_03125"/>
    </source>
</evidence>
<keyword evidence="7 9" id="KW-0342">GTP-binding</keyword>
<dbReference type="FunFam" id="3.90.170.10:FF:000001">
    <property type="entry name" value="Adenylosuccinate synthetase"/>
    <property type="match status" value="1"/>
</dbReference>
<dbReference type="GO" id="GO:0046040">
    <property type="term" value="P:IMP metabolic process"/>
    <property type="evidence" value="ECO:0007669"/>
    <property type="project" value="TreeGrafter"/>
</dbReference>
<comment type="similarity">
    <text evidence="9 11">Belongs to the adenylosuccinate synthetase family.</text>
</comment>
<comment type="cofactor">
    <cofactor evidence="9">
        <name>Mg(2+)</name>
        <dbReference type="ChEBI" id="CHEBI:18420"/>
    </cofactor>
    <text evidence="9">Binds 1 Mg(2+) ion per subunit.</text>
</comment>
<comment type="caution">
    <text evidence="9">Lacks conserved residue(s) required for the propagation of feature annotation.</text>
</comment>
<dbReference type="HAMAP" id="MF_00011">
    <property type="entry name" value="Adenylosucc_synth"/>
    <property type="match status" value="1"/>
</dbReference>
<feature type="binding site" evidence="9">
    <location>
        <begin position="301"/>
        <end position="307"/>
    </location>
    <ligand>
        <name>substrate</name>
    </ligand>
</feature>
<feature type="binding site" evidence="9">
    <location>
        <position position="17"/>
    </location>
    <ligand>
        <name>Mg(2+)</name>
        <dbReference type="ChEBI" id="CHEBI:18420"/>
    </ligand>
</feature>
<accession>A0A7M5WZD8</accession>
<dbReference type="FunFam" id="1.10.300.10:FF:000002">
    <property type="entry name" value="Adenylosuccinate synthetase, chloroplastic"/>
    <property type="match status" value="1"/>
</dbReference>
<protein>
    <recommendedName>
        <fullName evidence="9 11">Adenylosuccinate synthetase</fullName>
        <shortName evidence="9">AMPSase</shortName>
        <shortName evidence="9">AdSS</shortName>
        <ecNumber evidence="9 11">6.3.4.4</ecNumber>
    </recommendedName>
    <alternativeName>
        <fullName evidence="9">IMP--aspartate ligase</fullName>
    </alternativeName>
</protein>
<dbReference type="InterPro" id="IPR018220">
    <property type="entry name" value="Adenylosuccin_syn_GTP-bd"/>
</dbReference>
<evidence type="ECO:0000256" key="7">
    <source>
        <dbReference type="ARBA" id="ARBA00023134"/>
    </source>
</evidence>
<keyword evidence="5 9" id="KW-0658">Purine biosynthesis</keyword>
<keyword evidence="3 9" id="KW-0479">Metal-binding</keyword>
<keyword evidence="4 9" id="KW-0547">Nucleotide-binding</keyword>
<dbReference type="GO" id="GO:0005525">
    <property type="term" value="F:GTP binding"/>
    <property type="evidence" value="ECO:0007669"/>
    <property type="project" value="UniProtKB-UniRule"/>
</dbReference>
<dbReference type="InterPro" id="IPR042109">
    <property type="entry name" value="Adenylosuccinate_synth_dom1"/>
</dbReference>
<feature type="binding site" evidence="9">
    <location>
        <position position="305"/>
    </location>
    <ligand>
        <name>IMP</name>
        <dbReference type="ChEBI" id="CHEBI:58053"/>
    </ligand>
</feature>
<comment type="function">
    <text evidence="9">Plays an important role in the de novo pathway and in the salvage pathway of purine nucleotide biosynthesis. Catalyzes the first commited step in the biosynthesis of AMP from IMP.</text>
</comment>
<feature type="binding site" evidence="9">
    <location>
        <position position="241"/>
    </location>
    <ligand>
        <name>IMP</name>
        <dbReference type="ChEBI" id="CHEBI:58053"/>
    </ligand>
</feature>
<evidence type="ECO:0000256" key="2">
    <source>
        <dbReference type="ARBA" id="ARBA00022598"/>
    </source>
</evidence>
<feature type="active site" evidence="10">
    <location>
        <position position="145"/>
    </location>
</feature>
<evidence type="ECO:0000313" key="13">
    <source>
        <dbReference type="Proteomes" id="UP000594262"/>
    </source>
</evidence>
<dbReference type="InterPro" id="IPR042111">
    <property type="entry name" value="Adenylosuccinate_synth_dom3"/>
</dbReference>
<dbReference type="SUPFAM" id="SSF52540">
    <property type="entry name" value="P-loop containing nucleoside triphosphate hydrolases"/>
    <property type="match status" value="1"/>
</dbReference>
<feature type="binding site" evidence="9">
    <location>
        <begin position="42"/>
        <end position="45"/>
    </location>
    <ligand>
        <name>IMP</name>
        <dbReference type="ChEBI" id="CHEBI:58053"/>
    </ligand>
</feature>
<evidence type="ECO:0000256" key="5">
    <source>
        <dbReference type="ARBA" id="ARBA00022755"/>
    </source>
</evidence>
<dbReference type="SMART" id="SM00788">
    <property type="entry name" value="Adenylsucc_synt"/>
    <property type="match status" value="1"/>
</dbReference>
<feature type="binding site" evidence="9">
    <location>
        <position position="134"/>
    </location>
    <ligand>
        <name>IMP</name>
        <dbReference type="ChEBI" id="CHEBI:58053"/>
    </ligand>
</feature>
<evidence type="ECO:0000313" key="12">
    <source>
        <dbReference type="EnsemblMetazoa" id="CLYHEMP015194.1"/>
    </source>
</evidence>
<feature type="binding site" evidence="9">
    <location>
        <position position="148"/>
    </location>
    <ligand>
        <name>IMP</name>
        <dbReference type="ChEBI" id="CHEBI:58053"/>
        <note>ligand shared between dimeric partners</note>
    </ligand>
</feature>
<dbReference type="EC" id="6.3.4.4" evidence="9 11"/>
<evidence type="ECO:0000256" key="10">
    <source>
        <dbReference type="PROSITE-ProRule" id="PRU10134"/>
    </source>
</evidence>
<proteinExistence type="inferred from homology"/>
<dbReference type="UniPathway" id="UPA00075">
    <property type="reaction ID" value="UER00335"/>
</dbReference>
<feature type="binding site" evidence="9">
    <location>
        <begin position="17"/>
        <end position="20"/>
    </location>
    <ligand>
        <name>IMP</name>
        <dbReference type="ChEBI" id="CHEBI:58053"/>
    </ligand>
</feature>